<keyword evidence="4" id="KW-1003">Cell membrane</keyword>
<feature type="transmembrane region" description="Helical" evidence="8">
    <location>
        <begin position="271"/>
        <end position="294"/>
    </location>
</feature>
<keyword evidence="7 8" id="KW-0472">Membrane</keyword>
<dbReference type="CDD" id="cd13136">
    <property type="entry name" value="MATE_DinF_like"/>
    <property type="match status" value="1"/>
</dbReference>
<comment type="caution">
    <text evidence="9">The sequence shown here is derived from an EMBL/GenBank/DDBJ whole genome shotgun (WGS) entry which is preliminary data.</text>
</comment>
<keyword evidence="6 8" id="KW-1133">Transmembrane helix</keyword>
<feature type="transmembrane region" description="Helical" evidence="8">
    <location>
        <begin position="374"/>
        <end position="395"/>
    </location>
</feature>
<name>A0ABS2TEL9_9ACTO</name>
<feature type="transmembrane region" description="Helical" evidence="8">
    <location>
        <begin position="341"/>
        <end position="362"/>
    </location>
</feature>
<reference evidence="10" key="1">
    <citation type="submission" date="2021-02" db="EMBL/GenBank/DDBJ databases">
        <title>Leucobacter sp. CX169.</title>
        <authorList>
            <person name="Cheng Y."/>
        </authorList>
    </citation>
    <scope>NUCLEOTIDE SEQUENCE [LARGE SCALE GENOMIC DNA]</scope>
    <source>
        <strain evidence="10">JY899</strain>
    </source>
</reference>
<dbReference type="PIRSF" id="PIRSF006603">
    <property type="entry name" value="DinF"/>
    <property type="match status" value="1"/>
</dbReference>
<comment type="subcellular location">
    <subcellularLocation>
        <location evidence="1">Cell membrane</location>
        <topology evidence="1">Multi-pass membrane protein</topology>
    </subcellularLocation>
</comment>
<feature type="transmembrane region" description="Helical" evidence="8">
    <location>
        <begin position="244"/>
        <end position="265"/>
    </location>
</feature>
<dbReference type="Pfam" id="PF01554">
    <property type="entry name" value="MatE"/>
    <property type="match status" value="2"/>
</dbReference>
<dbReference type="PANTHER" id="PTHR42893">
    <property type="entry name" value="PROTEIN DETOXIFICATION 44, CHLOROPLASTIC-RELATED"/>
    <property type="match status" value="1"/>
</dbReference>
<feature type="transmembrane region" description="Helical" evidence="8">
    <location>
        <begin position="126"/>
        <end position="146"/>
    </location>
</feature>
<feature type="transmembrane region" description="Helical" evidence="8">
    <location>
        <begin position="188"/>
        <end position="206"/>
    </location>
</feature>
<accession>A0ABS2TEL9</accession>
<dbReference type="PANTHER" id="PTHR42893:SF46">
    <property type="entry name" value="PROTEIN DETOXIFICATION 44, CHLOROPLASTIC"/>
    <property type="match status" value="1"/>
</dbReference>
<keyword evidence="3" id="KW-0813">Transport</keyword>
<evidence type="ECO:0000256" key="6">
    <source>
        <dbReference type="ARBA" id="ARBA00022989"/>
    </source>
</evidence>
<dbReference type="RefSeq" id="WP_182171956.1">
    <property type="nucleotide sequence ID" value="NZ_CP059676.1"/>
</dbReference>
<sequence length="439" mass="45125">MTSLDRQIISLALPTLATLLAEPTLILVDTALVGRLGVDPLAGLSLASTVLATIVGICVFLSYATTASTARYFGAGKPAQALRLGMDGMWLALGLGLVLGAVLMVAADTILGWFGPDSGVLSEGVSYLRASAWGLPGMLVVLAATGTVRGMLDTRTPLLVATIGALANIPLSYLLIYPGGLGTAGAGYGTALAQTGMGLVLGGVVVRSARRHGAALLPSGTGVLRSLSDAVPLIVRTLCLRGSILLTVAAATALGTTVLAAHQIVNAVWNFAAYGLDALAIAAQALVGQALGASAVRRAREVLDRCLVWGVGVGAVLGIILAASSGWIPTVFSTSPDVTRWAAAGLLVCGIGLPVAAVAYMLDGVLIGAGDTRYLAWMMLVSLLAYAPIPLVLAATDLDRLGLILLWAGYAGIFMGLRSVTLYWRTRRDEWIVLGESRR</sequence>
<protein>
    <submittedName>
        <fullName evidence="9">MATE family efflux transporter</fullName>
    </submittedName>
</protein>
<feature type="transmembrane region" description="Helical" evidence="8">
    <location>
        <begin position="306"/>
        <end position="329"/>
    </location>
</feature>
<dbReference type="InterPro" id="IPR048279">
    <property type="entry name" value="MdtK-like"/>
</dbReference>
<feature type="transmembrane region" description="Helical" evidence="8">
    <location>
        <begin position="45"/>
        <end position="67"/>
    </location>
</feature>
<evidence type="ECO:0000256" key="5">
    <source>
        <dbReference type="ARBA" id="ARBA00022692"/>
    </source>
</evidence>
<dbReference type="InterPro" id="IPR002528">
    <property type="entry name" value="MATE_fam"/>
</dbReference>
<dbReference type="NCBIfam" id="TIGR00797">
    <property type="entry name" value="matE"/>
    <property type="match status" value="1"/>
</dbReference>
<evidence type="ECO:0000313" key="9">
    <source>
        <dbReference type="EMBL" id="MBM9432197.1"/>
    </source>
</evidence>
<feature type="transmembrane region" description="Helical" evidence="8">
    <location>
        <begin position="401"/>
        <end position="424"/>
    </location>
</feature>
<evidence type="ECO:0000256" key="2">
    <source>
        <dbReference type="ARBA" id="ARBA00010199"/>
    </source>
</evidence>
<keyword evidence="5 8" id="KW-0812">Transmembrane</keyword>
<evidence type="ECO:0000256" key="8">
    <source>
        <dbReference type="SAM" id="Phobius"/>
    </source>
</evidence>
<organism evidence="9 10">
    <name type="scientific">Flaviflexus equikiangi</name>
    <dbReference type="NCBI Taxonomy" id="2758573"/>
    <lineage>
        <taxon>Bacteria</taxon>
        <taxon>Bacillati</taxon>
        <taxon>Actinomycetota</taxon>
        <taxon>Actinomycetes</taxon>
        <taxon>Actinomycetales</taxon>
        <taxon>Actinomycetaceae</taxon>
        <taxon>Flaviflexus</taxon>
    </lineage>
</organism>
<gene>
    <name evidence="9" type="ORF">JVW63_00510</name>
</gene>
<evidence type="ECO:0000256" key="7">
    <source>
        <dbReference type="ARBA" id="ARBA00023136"/>
    </source>
</evidence>
<feature type="transmembrane region" description="Helical" evidence="8">
    <location>
        <begin position="158"/>
        <end position="176"/>
    </location>
</feature>
<dbReference type="Proteomes" id="UP000705983">
    <property type="component" value="Unassembled WGS sequence"/>
</dbReference>
<feature type="transmembrane region" description="Helical" evidence="8">
    <location>
        <begin position="88"/>
        <end position="114"/>
    </location>
</feature>
<evidence type="ECO:0000313" key="10">
    <source>
        <dbReference type="Proteomes" id="UP000705983"/>
    </source>
</evidence>
<comment type="similarity">
    <text evidence="2">Belongs to the multi antimicrobial extrusion (MATE) (TC 2.A.66.1) family.</text>
</comment>
<evidence type="ECO:0000256" key="1">
    <source>
        <dbReference type="ARBA" id="ARBA00004651"/>
    </source>
</evidence>
<evidence type="ECO:0000256" key="4">
    <source>
        <dbReference type="ARBA" id="ARBA00022475"/>
    </source>
</evidence>
<evidence type="ECO:0000256" key="3">
    <source>
        <dbReference type="ARBA" id="ARBA00022448"/>
    </source>
</evidence>
<dbReference type="InterPro" id="IPR044644">
    <property type="entry name" value="DinF-like"/>
</dbReference>
<dbReference type="EMBL" id="JAFFJS010000001">
    <property type="protein sequence ID" value="MBM9432197.1"/>
    <property type="molecule type" value="Genomic_DNA"/>
</dbReference>
<proteinExistence type="inferred from homology"/>
<keyword evidence="10" id="KW-1185">Reference proteome</keyword>